<evidence type="ECO:0000313" key="18">
    <source>
        <dbReference type="EMBL" id="CAA9246570.1"/>
    </source>
</evidence>
<dbReference type="PANTHER" id="PTHR43584:SF3">
    <property type="entry name" value="BIFUNCTIONAL PROTEIN GLMU"/>
    <property type="match status" value="1"/>
</dbReference>
<comment type="catalytic activity">
    <reaction evidence="14">
        <text>alpha-D-glucosamine 1-phosphate + acetyl-CoA = N-acetyl-alpha-D-glucosamine 1-phosphate + CoA + H(+)</text>
        <dbReference type="Rhea" id="RHEA:13725"/>
        <dbReference type="ChEBI" id="CHEBI:15378"/>
        <dbReference type="ChEBI" id="CHEBI:57287"/>
        <dbReference type="ChEBI" id="CHEBI:57288"/>
        <dbReference type="ChEBI" id="CHEBI:57776"/>
        <dbReference type="ChEBI" id="CHEBI:58516"/>
        <dbReference type="EC" id="2.3.1.157"/>
    </reaction>
</comment>
<dbReference type="EC" id="2.3.1.157" evidence="18"/>
<dbReference type="InterPro" id="IPR025877">
    <property type="entry name" value="MobA-like_NTP_Trfase"/>
</dbReference>
<keyword evidence="13" id="KW-0961">Cell wall biogenesis/degradation</keyword>
<dbReference type="GO" id="GO:0003977">
    <property type="term" value="F:UDP-N-acetylglucosamine diphosphorylase activity"/>
    <property type="evidence" value="ECO:0007669"/>
    <property type="project" value="UniProtKB-EC"/>
</dbReference>
<proteinExistence type="inferred from homology"/>
<reference evidence="18" key="1">
    <citation type="submission" date="2020-02" db="EMBL/GenBank/DDBJ databases">
        <authorList>
            <person name="Meier V. D."/>
        </authorList>
    </citation>
    <scope>NUCLEOTIDE SEQUENCE</scope>
    <source>
        <strain evidence="18">AVDCRST_MAG76</strain>
    </source>
</reference>
<dbReference type="GO" id="GO:0008360">
    <property type="term" value="P:regulation of cell shape"/>
    <property type="evidence" value="ECO:0007669"/>
    <property type="project" value="UniProtKB-KW"/>
</dbReference>
<feature type="domain" description="MobA-like NTP transferase" evidence="17">
    <location>
        <begin position="6"/>
        <end position="146"/>
    </location>
</feature>
<dbReference type="EMBL" id="CADCSZ010000127">
    <property type="protein sequence ID" value="CAA9246570.1"/>
    <property type="molecule type" value="Genomic_DNA"/>
</dbReference>
<keyword evidence="6 18" id="KW-0548">Nucleotidyltransferase</keyword>
<evidence type="ECO:0000256" key="14">
    <source>
        <dbReference type="ARBA" id="ARBA00048247"/>
    </source>
</evidence>
<evidence type="ECO:0000256" key="15">
    <source>
        <dbReference type="ARBA" id="ARBA00048493"/>
    </source>
</evidence>
<evidence type="ECO:0000256" key="16">
    <source>
        <dbReference type="ARBA" id="ARBA00049628"/>
    </source>
</evidence>
<dbReference type="GO" id="GO:0071555">
    <property type="term" value="P:cell wall organization"/>
    <property type="evidence" value="ECO:0007669"/>
    <property type="project" value="UniProtKB-KW"/>
</dbReference>
<evidence type="ECO:0000256" key="8">
    <source>
        <dbReference type="ARBA" id="ARBA00022842"/>
    </source>
</evidence>
<dbReference type="EC" id="2.7.7.23" evidence="18"/>
<dbReference type="InterPro" id="IPR050065">
    <property type="entry name" value="GlmU-like"/>
</dbReference>
<evidence type="ECO:0000256" key="5">
    <source>
        <dbReference type="ARBA" id="ARBA00022679"/>
    </source>
</evidence>
<dbReference type="Pfam" id="PF12804">
    <property type="entry name" value="NTP_transf_3"/>
    <property type="match status" value="1"/>
</dbReference>
<dbReference type="Gene3D" id="2.160.10.10">
    <property type="entry name" value="Hexapeptide repeat proteins"/>
    <property type="match status" value="1"/>
</dbReference>
<gene>
    <name evidence="18" type="ORF">AVDCRST_MAG76-2050</name>
</gene>
<sequence>MHPLSAVVLAAGEGTRMRSVRPKPLHRLCGRAMVLHVLDAVAELEVDRAVVVVGHAADRVSKALAEQAPPGLMLEFVEQQVPAGTGDALSVAMTAFAGADDDLDPEHEADLIVLAGDTPLLRPPTLAALVRRHRGDGNSATVLTARLPDPTGYGRVLRGRDGGVARIVEQRDTNEEEAAVDEVNVGIYVFRRGLVAPTLRRLTPANAQGEYYLTDTVQVLARAGYKVGSMVMDDPTEAAGVNDRAQLAAAEAELRDRINERWMRRGVTMIDPERTYLDTSVELASDVCLYPGTILQGRTKVQAGAEIGPDTRLVDCQVGPGAVVEGVVGRQASIGAGARVGPFVVLHPGSSVAADAITGSHLVVTPDT</sequence>
<evidence type="ECO:0000256" key="11">
    <source>
        <dbReference type="ARBA" id="ARBA00023268"/>
    </source>
</evidence>
<dbReference type="SUPFAM" id="SSF53448">
    <property type="entry name" value="Nucleotide-diphospho-sugar transferases"/>
    <property type="match status" value="1"/>
</dbReference>
<comment type="cofactor">
    <cofactor evidence="1">
        <name>Mg(2+)</name>
        <dbReference type="ChEBI" id="CHEBI:18420"/>
    </cofactor>
</comment>
<keyword evidence="9" id="KW-0133">Cell shape</keyword>
<evidence type="ECO:0000256" key="6">
    <source>
        <dbReference type="ARBA" id="ARBA00022695"/>
    </source>
</evidence>
<evidence type="ECO:0000256" key="2">
    <source>
        <dbReference type="ARBA" id="ARBA00007707"/>
    </source>
</evidence>
<keyword evidence="8" id="KW-0460">Magnesium</keyword>
<name>A0A6J4IAG1_9ACTN</name>
<organism evidence="18">
    <name type="scientific">uncultured Acidimicrobiales bacterium</name>
    <dbReference type="NCBI Taxonomy" id="310071"/>
    <lineage>
        <taxon>Bacteria</taxon>
        <taxon>Bacillati</taxon>
        <taxon>Actinomycetota</taxon>
        <taxon>Acidimicrobiia</taxon>
        <taxon>Acidimicrobiales</taxon>
        <taxon>environmental samples</taxon>
    </lineage>
</organism>
<protein>
    <submittedName>
        <fullName evidence="18">N-acetylglucosamine-1-phosphate uridyltransferase / Glucosamine-1-phosphate N-acetyltransferase</fullName>
        <ecNumber evidence="18">2.3.1.157</ecNumber>
        <ecNumber evidence="18">2.7.7.23</ecNumber>
    </submittedName>
</protein>
<dbReference type="PANTHER" id="PTHR43584">
    <property type="entry name" value="NUCLEOTIDYL TRANSFERASE"/>
    <property type="match status" value="1"/>
</dbReference>
<evidence type="ECO:0000256" key="12">
    <source>
        <dbReference type="ARBA" id="ARBA00023315"/>
    </source>
</evidence>
<evidence type="ECO:0000256" key="3">
    <source>
        <dbReference type="ARBA" id="ARBA00007947"/>
    </source>
</evidence>
<dbReference type="GO" id="GO:0046872">
    <property type="term" value="F:metal ion binding"/>
    <property type="evidence" value="ECO:0007669"/>
    <property type="project" value="UniProtKB-KW"/>
</dbReference>
<keyword evidence="5 18" id="KW-0808">Transferase</keyword>
<dbReference type="GO" id="GO:0019134">
    <property type="term" value="F:glucosamine-1-phosphate N-acetyltransferase activity"/>
    <property type="evidence" value="ECO:0007669"/>
    <property type="project" value="UniProtKB-EC"/>
</dbReference>
<dbReference type="CDD" id="cd02540">
    <property type="entry name" value="GT2_GlmU_N_bac"/>
    <property type="match status" value="1"/>
</dbReference>
<keyword evidence="11" id="KW-0511">Multifunctional enzyme</keyword>
<dbReference type="AlphaFoldDB" id="A0A6J4IAG1"/>
<dbReference type="InterPro" id="IPR029044">
    <property type="entry name" value="Nucleotide-diphossugar_trans"/>
</dbReference>
<evidence type="ECO:0000256" key="4">
    <source>
        <dbReference type="ARBA" id="ARBA00022490"/>
    </source>
</evidence>
<dbReference type="InterPro" id="IPR011004">
    <property type="entry name" value="Trimer_LpxA-like_sf"/>
</dbReference>
<evidence type="ECO:0000256" key="13">
    <source>
        <dbReference type="ARBA" id="ARBA00023316"/>
    </source>
</evidence>
<keyword evidence="12 18" id="KW-0012">Acyltransferase</keyword>
<comment type="similarity">
    <text evidence="2">In the C-terminal section; belongs to the transferase hexapeptide repeat family.</text>
</comment>
<evidence type="ECO:0000259" key="17">
    <source>
        <dbReference type="Pfam" id="PF12804"/>
    </source>
</evidence>
<evidence type="ECO:0000256" key="10">
    <source>
        <dbReference type="ARBA" id="ARBA00022984"/>
    </source>
</evidence>
<dbReference type="Gene3D" id="3.90.550.10">
    <property type="entry name" value="Spore Coat Polysaccharide Biosynthesis Protein SpsA, Chain A"/>
    <property type="match status" value="1"/>
</dbReference>
<keyword evidence="7" id="KW-0479">Metal-binding</keyword>
<evidence type="ECO:0000256" key="1">
    <source>
        <dbReference type="ARBA" id="ARBA00001946"/>
    </source>
</evidence>
<comment type="similarity">
    <text evidence="3">In the N-terminal section; belongs to the N-acetylglucosamine-1-phosphate uridyltransferase family.</text>
</comment>
<dbReference type="SUPFAM" id="SSF51161">
    <property type="entry name" value="Trimeric LpxA-like enzymes"/>
    <property type="match status" value="1"/>
</dbReference>
<accession>A0A6J4IAG1</accession>
<evidence type="ECO:0000256" key="9">
    <source>
        <dbReference type="ARBA" id="ARBA00022960"/>
    </source>
</evidence>
<evidence type="ECO:0000256" key="7">
    <source>
        <dbReference type="ARBA" id="ARBA00022723"/>
    </source>
</evidence>
<keyword evidence="4" id="KW-0963">Cytoplasm</keyword>
<comment type="catalytic activity">
    <reaction evidence="15">
        <text>N-acetyl-alpha-D-glucosamine 1-phosphate + UTP + H(+) = UDP-N-acetyl-alpha-D-glucosamine + diphosphate</text>
        <dbReference type="Rhea" id="RHEA:13509"/>
        <dbReference type="ChEBI" id="CHEBI:15378"/>
        <dbReference type="ChEBI" id="CHEBI:33019"/>
        <dbReference type="ChEBI" id="CHEBI:46398"/>
        <dbReference type="ChEBI" id="CHEBI:57705"/>
        <dbReference type="ChEBI" id="CHEBI:57776"/>
        <dbReference type="EC" id="2.7.7.23"/>
    </reaction>
</comment>
<dbReference type="GO" id="GO:0009252">
    <property type="term" value="P:peptidoglycan biosynthetic process"/>
    <property type="evidence" value="ECO:0007669"/>
    <property type="project" value="UniProtKB-KW"/>
</dbReference>
<keyword evidence="10" id="KW-0573">Peptidoglycan synthesis</keyword>
<comment type="function">
    <text evidence="16">Catalyzes the last two sequential reactions in the de novo biosynthetic pathway for UDP-N-acetylglucosamine (UDP-GlcNAc). The C-terminal domain catalyzes the transfer of acetyl group from acetyl coenzyme A to glucosamine-1-phosphate (GlcN-1-P) to produce N-acetylglucosamine-1-phosphate (GlcNAc-1-P), which is converted into UDP-GlcNAc by the transfer of uridine 5-monophosphate (from uridine 5-triphosphate), a reaction catalyzed by the N-terminal domain.</text>
</comment>